<feature type="chain" id="PRO_5004434255" evidence="3">
    <location>
        <begin position="22"/>
        <end position="582"/>
    </location>
</feature>
<accession>R7H3M9</accession>
<dbReference type="AlphaFoldDB" id="R7H3M9"/>
<dbReference type="Proteomes" id="UP000018072">
    <property type="component" value="Unassembled WGS sequence"/>
</dbReference>
<name>R7H3M9_9BACT</name>
<evidence type="ECO:0000256" key="2">
    <source>
        <dbReference type="SAM" id="MobiDB-lite"/>
    </source>
</evidence>
<feature type="signal peptide" evidence="3">
    <location>
        <begin position="1"/>
        <end position="21"/>
    </location>
</feature>
<dbReference type="RefSeq" id="WP_022430556.1">
    <property type="nucleotide sequence ID" value="NZ_FR899271.1"/>
</dbReference>
<proteinExistence type="predicted"/>
<evidence type="ECO:0000256" key="1">
    <source>
        <dbReference type="PROSITE-ProRule" id="PRU00339"/>
    </source>
</evidence>
<dbReference type="EMBL" id="CBIT010000152">
    <property type="protein sequence ID" value="CDE32792.1"/>
    <property type="molecule type" value="Genomic_DNA"/>
</dbReference>
<keyword evidence="1" id="KW-0802">TPR repeat</keyword>
<reference evidence="4" key="1">
    <citation type="submission" date="2012-11" db="EMBL/GenBank/DDBJ databases">
        <title>Dependencies among metagenomic species, viruses, plasmids and units of genetic variation.</title>
        <authorList>
            <person name="Nielsen H.B."/>
            <person name="Almeida M."/>
            <person name="Juncker A.S."/>
            <person name="Rasmussen S."/>
            <person name="Li J."/>
            <person name="Sunagawa S."/>
            <person name="Plichta D."/>
            <person name="Gautier L."/>
            <person name="Le Chatelier E."/>
            <person name="Peletier E."/>
            <person name="Bonde I."/>
            <person name="Nielsen T."/>
            <person name="Manichanh C."/>
            <person name="Arumugam M."/>
            <person name="Batto J."/>
            <person name="Santos M.B.Q.D."/>
            <person name="Blom N."/>
            <person name="Borruel N."/>
            <person name="Burgdorf K.S."/>
            <person name="Boumezbeur F."/>
            <person name="Casellas F."/>
            <person name="Dore J."/>
            <person name="Guarner F."/>
            <person name="Hansen T."/>
            <person name="Hildebrand F."/>
            <person name="Kaas R.S."/>
            <person name="Kennedy S."/>
            <person name="Kristiansen K."/>
            <person name="Kultima J.R."/>
            <person name="Leonard P."/>
            <person name="Levenez F."/>
            <person name="Lund O."/>
            <person name="Moumen B."/>
            <person name="Le Paslier D."/>
            <person name="Pons N."/>
            <person name="Pedersen O."/>
            <person name="Prifti E."/>
            <person name="Qin J."/>
            <person name="Raes J."/>
            <person name="Tap J."/>
            <person name="Tims S."/>
            <person name="Ussery D.W."/>
            <person name="Yamada T."/>
            <person name="MetaHit consortium"/>
            <person name="Renault P."/>
            <person name="Sicheritz-Ponten T."/>
            <person name="Bork P."/>
            <person name="Wang J."/>
            <person name="Brunak S."/>
            <person name="Ehrlich S.D."/>
        </authorList>
    </citation>
    <scope>NUCLEOTIDE SEQUENCE [LARGE SCALE GENOMIC DNA]</scope>
</reference>
<dbReference type="InterPro" id="IPR019734">
    <property type="entry name" value="TPR_rpt"/>
</dbReference>
<dbReference type="InterPro" id="IPR011990">
    <property type="entry name" value="TPR-like_helical_dom_sf"/>
</dbReference>
<evidence type="ECO:0000313" key="4">
    <source>
        <dbReference type="EMBL" id="CDE32792.1"/>
    </source>
</evidence>
<dbReference type="Gene3D" id="1.25.40.10">
    <property type="entry name" value="Tetratricopeptide repeat domain"/>
    <property type="match status" value="2"/>
</dbReference>
<organism evidence="4">
    <name type="scientific">Leyella stercorea CAG:629</name>
    <dbReference type="NCBI Taxonomy" id="1263103"/>
    <lineage>
        <taxon>Bacteria</taxon>
        <taxon>Pseudomonadati</taxon>
        <taxon>Bacteroidota</taxon>
        <taxon>Bacteroidia</taxon>
        <taxon>Bacteroidales</taxon>
        <taxon>Prevotellaceae</taxon>
        <taxon>Leyella</taxon>
    </lineage>
</organism>
<keyword evidence="3" id="KW-0732">Signal</keyword>
<feature type="compositionally biased region" description="Basic and acidic residues" evidence="2">
    <location>
        <begin position="36"/>
        <end position="45"/>
    </location>
</feature>
<protein>
    <submittedName>
        <fullName evidence="4">Tetratricopeptide repeat protein</fullName>
    </submittedName>
</protein>
<sequence>MNMRKIAIGLLAFALVAPSIASVSLKDKKEKKPKTEKKAKVDNKTKANKASSSNSPRKVQTINDVEAAILGIEKIVSHTLVEVEPIVQQICESQQTKKSVCPRIYVGAANAFWLKSGVSDTTYALKYIDKAIELDPHYSPAYMLKGDIYKWADDTTVAVNYYKKAIEMAPNDFRTYHKYIMFIGSGLDKVTARAIANDGADKEAVEEVRRRRAEMEAVYKAAKDANPTYPYNRDCARLYDKYGLSSNDCIKGIQLYDEAQEDSLEAGDYSSKIRMLYALLGTVNGNKKLEIYTRMRNTCDSGLVRFPSDYYILASGLNNMTAAYDLVKRQKGEGFVEYKNKFSTKALEYGERLMATKDTMINNKDIYLYGIALMNRYKQQQGIDVLQELMARPNIDDNTVSKAMNAICEAYRDLGEYEKAENAYEELIKTLDAKGSLQVAHYTDYASMLKSQAEESFGQQMIDTYLKAAKVYERGAERFPEYAPYLYYYAMQVCKNDALDPDKTLELAIKPAKKAYDLLKNKERYEGDEAVIMNDVCWCLLNYYFNKKKDYPAAKQYVLKYYQLTKGESYAKILRNRYKMKI</sequence>
<dbReference type="PROSITE" id="PS50005">
    <property type="entry name" value="TPR"/>
    <property type="match status" value="1"/>
</dbReference>
<dbReference type="Pfam" id="PF13181">
    <property type="entry name" value="TPR_8"/>
    <property type="match status" value="2"/>
</dbReference>
<dbReference type="SUPFAM" id="SSF48452">
    <property type="entry name" value="TPR-like"/>
    <property type="match status" value="3"/>
</dbReference>
<dbReference type="SMART" id="SM00028">
    <property type="entry name" value="TPR"/>
    <property type="match status" value="3"/>
</dbReference>
<dbReference type="STRING" id="1263103.BN741_01397"/>
<comment type="caution">
    <text evidence="4">The sequence shown here is derived from an EMBL/GenBank/DDBJ whole genome shotgun (WGS) entry which is preliminary data.</text>
</comment>
<evidence type="ECO:0000256" key="3">
    <source>
        <dbReference type="SAM" id="SignalP"/>
    </source>
</evidence>
<gene>
    <name evidence="4" type="ORF">BN741_01397</name>
</gene>
<feature type="repeat" description="TPR" evidence="1">
    <location>
        <begin position="139"/>
        <end position="172"/>
    </location>
</feature>
<feature type="region of interest" description="Disordered" evidence="2">
    <location>
        <begin position="26"/>
        <end position="58"/>
    </location>
</feature>